<keyword evidence="10" id="KW-1185">Reference proteome</keyword>
<evidence type="ECO:0000256" key="4">
    <source>
        <dbReference type="ARBA" id="ARBA00022833"/>
    </source>
</evidence>
<dbReference type="PROSITE" id="PS51999">
    <property type="entry name" value="ZF_GRF"/>
    <property type="match status" value="1"/>
</dbReference>
<evidence type="ECO:0000256" key="5">
    <source>
        <dbReference type="PROSITE-ProRule" id="PRU00239"/>
    </source>
</evidence>
<protein>
    <submittedName>
        <fullName evidence="9">Uncharacterized protein</fullName>
    </submittedName>
</protein>
<dbReference type="InterPro" id="IPR001300">
    <property type="entry name" value="Peptidase_C2_calpain_cat"/>
</dbReference>
<sequence>MARFGPRASSTLAAWQRVLGDDDEPAANARVALQHQVWQEMVAKTSTEAFQDPDFRPGPRAIDGRREEVSSSGDFFKATMSEVLRKVAPQDGKDVVLCHCGLVCEVRHVQKKGPTQGRLYHTCPSRQCRFFEFADQGSTRAALELQWRRFAATGDWKVVCDEGFRPSDVRQGGVGDCWFMSALAVVAERHDLMRKLLPNLNEGAESGCHEVRLFLDGHWTALLVDDWLPTTEKQRRPDGTSLAYARCARQQLWVSFIEKAYAKAHGAYRFISGGETSEALLELTGAPTEVVNFQDPTFDPELFWARLVSLLQVGCPIGCGTSALTLEELGLVGQHAYSVLAAEDGEGLDSLDGLGGLSSLDYSERVTSRHVKVRNPWGEWTRREQDELLAQLGVAIIPSDGCFWMNYQDFIRGFACCDICYARDGWHGRSFDLAFDTTQVGSRSVLRLKAPCSGECWIMGIQPTERGKQIKRPPGYYLNDLSLLILDDSAEVVASFLGGARRDVSCSVMMEAGREYVAIPLSFRATKRGPFVLRVYAASPVEALLEAPSPELTWHAMHSLLMAPKPKTQKPFQRMAYDFGAGQVVVIEADFMALGLVVNRNPFCLEVDFHAAGNHTVLRSQSGLLDGREDQQRNQRHQAAEAKAKAKMKSHVGKPNWQLFEFNALVPKYSQALAFVAVAQLETWEFSLESMEAQQSLESPPAMPSSSPFAAVASEERLEELEDLELQAALLASQVDTEVSANMDEDDLELALRLSMEALPQVVCNRWSRRKAAAKIRARWEPGGRG</sequence>
<comment type="similarity">
    <text evidence="1">Belongs to the peptidase C2 family.</text>
</comment>
<dbReference type="Gene3D" id="3.90.70.10">
    <property type="entry name" value="Cysteine proteinases"/>
    <property type="match status" value="1"/>
</dbReference>
<evidence type="ECO:0000313" key="9">
    <source>
        <dbReference type="EMBL" id="CAK9059624.1"/>
    </source>
</evidence>
<feature type="domain" description="GRF-type" evidence="8">
    <location>
        <begin position="98"/>
        <end position="137"/>
    </location>
</feature>
<dbReference type="PROSITE" id="PS50203">
    <property type="entry name" value="CALPAIN_CAT"/>
    <property type="match status" value="1"/>
</dbReference>
<dbReference type="InterPro" id="IPR038765">
    <property type="entry name" value="Papain-like_cys_pep_sf"/>
</dbReference>
<dbReference type="Pfam" id="PF06839">
    <property type="entry name" value="Zn_ribbon_GRF"/>
    <property type="match status" value="1"/>
</dbReference>
<feature type="domain" description="Calpain catalytic" evidence="7">
    <location>
        <begin position="49"/>
        <end position="423"/>
    </location>
</feature>
<dbReference type="EMBL" id="CAXAMN010021440">
    <property type="protein sequence ID" value="CAK9059624.1"/>
    <property type="molecule type" value="Genomic_DNA"/>
</dbReference>
<dbReference type="PROSITE" id="PS00139">
    <property type="entry name" value="THIOL_PROTEASE_CYS"/>
    <property type="match status" value="1"/>
</dbReference>
<evidence type="ECO:0000256" key="6">
    <source>
        <dbReference type="PROSITE-ProRule" id="PRU01343"/>
    </source>
</evidence>
<dbReference type="InterPro" id="IPR000169">
    <property type="entry name" value="Pept_cys_AS"/>
</dbReference>
<gene>
    <name evidence="9" type="ORF">CCMP2556_LOCUS29351</name>
</gene>
<evidence type="ECO:0000259" key="8">
    <source>
        <dbReference type="PROSITE" id="PS51999"/>
    </source>
</evidence>
<keyword evidence="5" id="KW-0788">Thiol protease</keyword>
<name>A0ABP0N7N7_9DINO</name>
<proteinExistence type="inferred from homology"/>
<evidence type="ECO:0000313" key="10">
    <source>
        <dbReference type="Proteomes" id="UP001642484"/>
    </source>
</evidence>
<feature type="active site" evidence="5">
    <location>
        <position position="375"/>
    </location>
</feature>
<keyword evidence="4" id="KW-0862">Zinc</keyword>
<organism evidence="9 10">
    <name type="scientific">Durusdinium trenchii</name>
    <dbReference type="NCBI Taxonomy" id="1381693"/>
    <lineage>
        <taxon>Eukaryota</taxon>
        <taxon>Sar</taxon>
        <taxon>Alveolata</taxon>
        <taxon>Dinophyceae</taxon>
        <taxon>Suessiales</taxon>
        <taxon>Symbiodiniaceae</taxon>
        <taxon>Durusdinium</taxon>
    </lineage>
</organism>
<dbReference type="SUPFAM" id="SSF49758">
    <property type="entry name" value="Calpain large subunit, middle domain (domain III)"/>
    <property type="match status" value="1"/>
</dbReference>
<feature type="active site" evidence="5">
    <location>
        <position position="335"/>
    </location>
</feature>
<dbReference type="InterPro" id="IPR036213">
    <property type="entry name" value="Calpain_III_sf"/>
</dbReference>
<evidence type="ECO:0000256" key="1">
    <source>
        <dbReference type="ARBA" id="ARBA00007623"/>
    </source>
</evidence>
<dbReference type="PANTHER" id="PTHR10183">
    <property type="entry name" value="CALPAIN"/>
    <property type="match status" value="1"/>
</dbReference>
<keyword evidence="3 6" id="KW-0863">Zinc-finger</keyword>
<reference evidence="9 10" key="1">
    <citation type="submission" date="2024-02" db="EMBL/GenBank/DDBJ databases">
        <authorList>
            <person name="Chen Y."/>
            <person name="Shah S."/>
            <person name="Dougan E. K."/>
            <person name="Thang M."/>
            <person name="Chan C."/>
        </authorList>
    </citation>
    <scope>NUCLEOTIDE SEQUENCE [LARGE SCALE GENOMIC DNA]</scope>
</reference>
<evidence type="ECO:0000256" key="3">
    <source>
        <dbReference type="ARBA" id="ARBA00022771"/>
    </source>
</evidence>
<dbReference type="SUPFAM" id="SSF54001">
    <property type="entry name" value="Cysteine proteinases"/>
    <property type="match status" value="1"/>
</dbReference>
<comment type="caution">
    <text evidence="9">The sequence shown here is derived from an EMBL/GenBank/DDBJ whole genome shotgun (WGS) entry which is preliminary data.</text>
</comment>
<dbReference type="Pfam" id="PF00648">
    <property type="entry name" value="Peptidase_C2"/>
    <property type="match status" value="1"/>
</dbReference>
<keyword evidence="2" id="KW-0479">Metal-binding</keyword>
<evidence type="ECO:0000256" key="2">
    <source>
        <dbReference type="ARBA" id="ARBA00022723"/>
    </source>
</evidence>
<evidence type="ECO:0000259" key="7">
    <source>
        <dbReference type="PROSITE" id="PS50203"/>
    </source>
</evidence>
<keyword evidence="5" id="KW-0645">Protease</keyword>
<dbReference type="CDD" id="cd00044">
    <property type="entry name" value="CysPc"/>
    <property type="match status" value="1"/>
</dbReference>
<dbReference type="PANTHER" id="PTHR10183:SF382">
    <property type="entry name" value="CALPAIN-15"/>
    <property type="match status" value="1"/>
</dbReference>
<accession>A0ABP0N7N7</accession>
<dbReference type="InterPro" id="IPR010666">
    <property type="entry name" value="Znf_GRF"/>
</dbReference>
<feature type="active site" evidence="5">
    <location>
        <position position="177"/>
    </location>
</feature>
<dbReference type="InterPro" id="IPR022684">
    <property type="entry name" value="Calpain_cysteine_protease"/>
</dbReference>
<dbReference type="SMART" id="SM00230">
    <property type="entry name" value="CysPc"/>
    <property type="match status" value="1"/>
</dbReference>
<dbReference type="Proteomes" id="UP001642484">
    <property type="component" value="Unassembled WGS sequence"/>
</dbReference>
<keyword evidence="5" id="KW-0378">Hydrolase</keyword>
<dbReference type="PRINTS" id="PR00704">
    <property type="entry name" value="CALPAIN"/>
</dbReference>